<feature type="transmembrane region" description="Helical" evidence="7">
    <location>
        <begin position="91"/>
        <end position="112"/>
    </location>
</feature>
<feature type="transmembrane region" description="Helical" evidence="7">
    <location>
        <begin position="12"/>
        <end position="34"/>
    </location>
</feature>
<dbReference type="GO" id="GO:0005886">
    <property type="term" value="C:plasma membrane"/>
    <property type="evidence" value="ECO:0007669"/>
    <property type="project" value="UniProtKB-SubCell"/>
</dbReference>
<keyword evidence="9" id="KW-1185">Reference proteome</keyword>
<dbReference type="RefSeq" id="WP_218038322.1">
    <property type="nucleotide sequence ID" value="NZ_BAAAHM010000008.1"/>
</dbReference>
<sequence>MIYAITRAGDHGWLTATTGWLVLAAALGYLAFVARQKTARSPLMGLALLVRRPVATGTFLILMATALMIAVFFLGTFYFQHARGIGALQTGLLFLPVAVGTMLGASLTGATLSGFTSGFVLATVAAGAGALVAAILTPG</sequence>
<evidence type="ECO:0000256" key="5">
    <source>
        <dbReference type="ARBA" id="ARBA00022989"/>
    </source>
</evidence>
<name>A0A5M3XGQ3_9ACTN</name>
<dbReference type="SUPFAM" id="SSF103473">
    <property type="entry name" value="MFS general substrate transporter"/>
    <property type="match status" value="1"/>
</dbReference>
<comment type="caution">
    <text evidence="8">The sequence shown here is derived from an EMBL/GenBank/DDBJ whole genome shotgun (WGS) entry which is preliminary data.</text>
</comment>
<evidence type="ECO:0000256" key="7">
    <source>
        <dbReference type="SAM" id="Phobius"/>
    </source>
</evidence>
<dbReference type="AlphaFoldDB" id="A0A5M3XGQ3"/>
<gene>
    <name evidence="8" type="ORF">Aple_028480</name>
</gene>
<evidence type="ECO:0008006" key="10">
    <source>
        <dbReference type="Google" id="ProtNLM"/>
    </source>
</evidence>
<protein>
    <recommendedName>
        <fullName evidence="10">Major facilitator superfamily (MFS) profile domain-containing protein</fullName>
    </recommendedName>
</protein>
<dbReference type="PANTHER" id="PTHR42718:SF46">
    <property type="entry name" value="BLR6921 PROTEIN"/>
    <property type="match status" value="1"/>
</dbReference>
<evidence type="ECO:0000256" key="6">
    <source>
        <dbReference type="ARBA" id="ARBA00023136"/>
    </source>
</evidence>
<dbReference type="EMBL" id="BLAF01000014">
    <property type="protein sequence ID" value="GES19952.1"/>
    <property type="molecule type" value="Genomic_DNA"/>
</dbReference>
<evidence type="ECO:0000256" key="1">
    <source>
        <dbReference type="ARBA" id="ARBA00004651"/>
    </source>
</evidence>
<feature type="transmembrane region" description="Helical" evidence="7">
    <location>
        <begin position="54"/>
        <end position="79"/>
    </location>
</feature>
<dbReference type="Proteomes" id="UP000377595">
    <property type="component" value="Unassembled WGS sequence"/>
</dbReference>
<keyword evidence="2" id="KW-0813">Transport</keyword>
<reference evidence="8 9" key="1">
    <citation type="submission" date="2019-10" db="EMBL/GenBank/DDBJ databases">
        <title>Whole genome shotgun sequence of Acrocarpospora pleiomorpha NBRC 16267.</title>
        <authorList>
            <person name="Ichikawa N."/>
            <person name="Kimura A."/>
            <person name="Kitahashi Y."/>
            <person name="Komaki H."/>
            <person name="Oguchi A."/>
        </authorList>
    </citation>
    <scope>NUCLEOTIDE SEQUENCE [LARGE SCALE GENOMIC DNA]</scope>
    <source>
        <strain evidence="8 9">NBRC 16267</strain>
    </source>
</reference>
<proteinExistence type="predicted"/>
<keyword evidence="4 7" id="KW-0812">Transmembrane</keyword>
<feature type="transmembrane region" description="Helical" evidence="7">
    <location>
        <begin position="118"/>
        <end position="137"/>
    </location>
</feature>
<evidence type="ECO:0000313" key="8">
    <source>
        <dbReference type="EMBL" id="GES19952.1"/>
    </source>
</evidence>
<evidence type="ECO:0000313" key="9">
    <source>
        <dbReference type="Proteomes" id="UP000377595"/>
    </source>
</evidence>
<evidence type="ECO:0000256" key="2">
    <source>
        <dbReference type="ARBA" id="ARBA00022448"/>
    </source>
</evidence>
<keyword evidence="6 7" id="KW-0472">Membrane</keyword>
<dbReference type="PANTHER" id="PTHR42718">
    <property type="entry name" value="MAJOR FACILITATOR SUPERFAMILY MULTIDRUG TRANSPORTER MFSC"/>
    <property type="match status" value="1"/>
</dbReference>
<keyword evidence="5 7" id="KW-1133">Transmembrane helix</keyword>
<dbReference type="InterPro" id="IPR036259">
    <property type="entry name" value="MFS_trans_sf"/>
</dbReference>
<accession>A0A5M3XGQ3</accession>
<comment type="subcellular location">
    <subcellularLocation>
        <location evidence="1">Cell membrane</location>
        <topology evidence="1">Multi-pass membrane protein</topology>
    </subcellularLocation>
</comment>
<organism evidence="8 9">
    <name type="scientific">Acrocarpospora pleiomorpha</name>
    <dbReference type="NCBI Taxonomy" id="90975"/>
    <lineage>
        <taxon>Bacteria</taxon>
        <taxon>Bacillati</taxon>
        <taxon>Actinomycetota</taxon>
        <taxon>Actinomycetes</taxon>
        <taxon>Streptosporangiales</taxon>
        <taxon>Streptosporangiaceae</taxon>
        <taxon>Acrocarpospora</taxon>
    </lineage>
</organism>
<evidence type="ECO:0000256" key="3">
    <source>
        <dbReference type="ARBA" id="ARBA00022475"/>
    </source>
</evidence>
<evidence type="ECO:0000256" key="4">
    <source>
        <dbReference type="ARBA" id="ARBA00022692"/>
    </source>
</evidence>
<keyword evidence="3" id="KW-1003">Cell membrane</keyword>